<reference evidence="7 10" key="3">
    <citation type="submission" date="2016-08" db="EMBL/GenBank/DDBJ databases">
        <authorList>
            <consortium name="Pathogen Informatics"/>
        </authorList>
    </citation>
    <scope>NUCLEOTIDE SEQUENCE [LARGE SCALE GENOMIC DNA]</scope>
    <source>
        <strain evidence="7 10">AJ</strain>
        <strain evidence="8">AS</strain>
    </source>
</reference>
<dbReference type="Proteomes" id="UP000071118">
    <property type="component" value="Chromosome 5"/>
</dbReference>
<feature type="transmembrane region" description="Helical" evidence="6">
    <location>
        <begin position="490"/>
        <end position="509"/>
    </location>
</feature>
<feature type="transmembrane region" description="Helical" evidence="6">
    <location>
        <begin position="234"/>
        <end position="255"/>
    </location>
</feature>
<feature type="transmembrane region" description="Helical" evidence="6">
    <location>
        <begin position="393"/>
        <end position="414"/>
    </location>
</feature>
<dbReference type="PANTHER" id="PTHR31585:SF0">
    <property type="entry name" value="FOLATE-BIOPTERIN TRANSPORTER 1, CHLOROPLASTIC"/>
    <property type="match status" value="1"/>
</dbReference>
<dbReference type="GeneID" id="3488867"/>
<keyword evidence="5 6" id="KW-0472">Membrane</keyword>
<name>A0A077X8K9_PLACU</name>
<feature type="transmembrane region" description="Helical" evidence="6">
    <location>
        <begin position="21"/>
        <end position="45"/>
    </location>
</feature>
<dbReference type="RefSeq" id="XP_016655162.1">
    <property type="nucleotide sequence ID" value="XM_016800117.1"/>
</dbReference>
<keyword evidence="3 6" id="KW-0812">Transmembrane</keyword>
<dbReference type="GO" id="GO:0016020">
    <property type="term" value="C:membrane"/>
    <property type="evidence" value="ECO:0007669"/>
    <property type="project" value="UniProtKB-SubCell"/>
</dbReference>
<feature type="transmembrane region" description="Helical" evidence="6">
    <location>
        <begin position="460"/>
        <end position="478"/>
    </location>
</feature>
<dbReference type="VEuPathDB" id="PlasmoDB:PCHAS_0506500"/>
<dbReference type="Proteomes" id="UP000507163">
    <property type="component" value="Chromosome 5"/>
</dbReference>
<feature type="transmembrane region" description="Helical" evidence="6">
    <location>
        <begin position="426"/>
        <end position="448"/>
    </location>
</feature>
<proteinExistence type="predicted"/>
<keyword evidence="4 6" id="KW-1133">Transmembrane helix</keyword>
<dbReference type="EMBL" id="LK022882">
    <property type="protein sequence ID" value="VTZ67402.1"/>
    <property type="molecule type" value="Genomic_DNA"/>
</dbReference>
<evidence type="ECO:0000256" key="5">
    <source>
        <dbReference type="ARBA" id="ARBA00023136"/>
    </source>
</evidence>
<evidence type="ECO:0000256" key="3">
    <source>
        <dbReference type="ARBA" id="ARBA00022692"/>
    </source>
</evidence>
<organism evidence="7 10">
    <name type="scientific">Plasmodium chabaudi chabaudi</name>
    <dbReference type="NCBI Taxonomy" id="31271"/>
    <lineage>
        <taxon>Eukaryota</taxon>
        <taxon>Sar</taxon>
        <taxon>Alveolata</taxon>
        <taxon>Apicomplexa</taxon>
        <taxon>Aconoidasida</taxon>
        <taxon>Haemosporida</taxon>
        <taxon>Plasmodiidae</taxon>
        <taxon>Plasmodium</taxon>
        <taxon>Plasmodium (Vinckeia)</taxon>
    </lineage>
</organism>
<dbReference type="AlphaFoldDB" id="A0A077X8K9"/>
<dbReference type="InterPro" id="IPR039309">
    <property type="entry name" value="BT1"/>
</dbReference>
<evidence type="ECO:0000256" key="2">
    <source>
        <dbReference type="ARBA" id="ARBA00022448"/>
    </source>
</evidence>
<evidence type="ECO:0000313" key="10">
    <source>
        <dbReference type="Proteomes" id="UP000507163"/>
    </source>
</evidence>
<feature type="transmembrane region" description="Helical" evidence="6">
    <location>
        <begin position="261"/>
        <end position="278"/>
    </location>
</feature>
<reference evidence="8" key="2">
    <citation type="submission" date="2014-05" db="EMBL/GenBank/DDBJ databases">
        <authorList>
            <person name="Aslett M.A."/>
            <person name="De Silva N."/>
        </authorList>
    </citation>
    <scope>NUCLEOTIDE SEQUENCE</scope>
    <source>
        <strain evidence="8">AS</strain>
    </source>
</reference>
<protein>
    <submittedName>
        <fullName evidence="7">Uncharacterized protein</fullName>
    </submittedName>
</protein>
<feature type="transmembrane region" description="Helical" evidence="6">
    <location>
        <begin position="196"/>
        <end position="222"/>
    </location>
</feature>
<dbReference type="OrthoDB" id="370797at2759"/>
<feature type="transmembrane region" description="Helical" evidence="6">
    <location>
        <begin position="65"/>
        <end position="83"/>
    </location>
</feature>
<evidence type="ECO:0000313" key="8">
    <source>
        <dbReference type="EMBL" id="VTZ67402.1"/>
    </source>
</evidence>
<feature type="transmembrane region" description="Helical" evidence="6">
    <location>
        <begin position="171"/>
        <end position="190"/>
    </location>
</feature>
<evidence type="ECO:0000256" key="4">
    <source>
        <dbReference type="ARBA" id="ARBA00022989"/>
    </source>
</evidence>
<accession>A0A077X8K9</accession>
<evidence type="ECO:0000313" key="9">
    <source>
        <dbReference type="Proteomes" id="UP000071118"/>
    </source>
</evidence>
<keyword evidence="2" id="KW-0813">Transport</keyword>
<evidence type="ECO:0000256" key="1">
    <source>
        <dbReference type="ARBA" id="ARBA00004141"/>
    </source>
</evidence>
<comment type="subcellular location">
    <subcellularLocation>
        <location evidence="1">Membrane</location>
        <topology evidence="1">Multi-pass membrane protein</topology>
    </subcellularLocation>
</comment>
<sequence length="623" mass="73510">MGKSLRSSKNIFKRGVDNSKALKWVRNISPLFFMSEFIYILFLRYNDYVLSTRYKSEVTVDTRKNIYNILILLYFLKPLFAFLTDNVYFNINNIFLFLLQKAHELCNWIKDGLYYCAKVVYNGKHIFLRMFFRKYLNGGLSSGQKYLKKCTIHNNNPYANNFLYFPLNRKYYVIITELITTILLLFIYIFNNKIKYNWYLFTIFIISSQMLLSSCVFEGVVVEKCRRKMHFEQIFYISYVMCIKIFSSLILYYIYILKVSIFILILKSFIIFVISCLSSEETLLLNDDCDVQNSLILKEENRSISVKNTVDLLSQLAVLKKILLNENLLKILFLLILFNSSIDTKFPILNHGIKNYSWPNSLVNYVPLVSQSSKLIGIAIFQLYTNKKRYESYAMITILINILLKIGSLIYFYYNKNTYVSPVLVLLNIIVQNISIKILALPILLLCIQKAPLNLESTLINIYIFSFNLSNLISKRYFMWDIILQMPKNVFIVLLLSFFTTCTSLFYYFNISLDILNNMYMSSSLNLEDKDNIYLKSNKPQRKSYFNINLFNKGEKNHALKKTVRFKDENIKTHKSRDEEMKNKNTAFQISSNSNSDSDQWLIIDNLKGEMRRKYADNNPSFF</sequence>
<reference evidence="8 9" key="1">
    <citation type="journal article" date="2014" name="BMC Biol.">
        <title>A comprehensive evaluation of rodent malaria parasite genomes and gene expression.</title>
        <authorList>
            <person name="Otto T.D."/>
            <person name="Bohme U."/>
            <person name="Jackson A.P."/>
            <person name="Hunt M."/>
            <person name="Franke-Fayard B."/>
            <person name="Hoeijmakers W.A."/>
            <person name="Religa A.A."/>
            <person name="Robertson L."/>
            <person name="Sanders M."/>
            <person name="Ogun S.A."/>
            <person name="Cunningham D."/>
            <person name="Erhart A."/>
            <person name="Billker O."/>
            <person name="Khan S.M."/>
            <person name="Stunnenberg H.G."/>
            <person name="Langhorne J."/>
            <person name="Holder A.A."/>
            <person name="Waters A.P."/>
            <person name="Newbold C.I."/>
            <person name="Pain A."/>
            <person name="Berriman M."/>
            <person name="Janse C.J."/>
        </authorList>
    </citation>
    <scope>NUCLEOTIDE SEQUENCE [LARGE SCALE GENOMIC DNA]</scope>
    <source>
        <strain evidence="8 9">AS</strain>
    </source>
</reference>
<dbReference type="KEGG" id="pcb:PCHAS_0506500"/>
<evidence type="ECO:0000256" key="6">
    <source>
        <dbReference type="SAM" id="Phobius"/>
    </source>
</evidence>
<dbReference type="EMBL" id="LT608171">
    <property type="protein sequence ID" value="SCL99150.1"/>
    <property type="molecule type" value="Genomic_DNA"/>
</dbReference>
<keyword evidence="9" id="KW-1185">Reference proteome</keyword>
<dbReference type="PANTHER" id="PTHR31585">
    <property type="entry name" value="FOLATE-BIOPTERIN TRANSPORTER 1, CHLOROPLASTIC"/>
    <property type="match status" value="1"/>
</dbReference>
<gene>
    <name evidence="7" type="ORF">PCHAJ_000071600</name>
    <name evidence="8" type="ORF">PCHAS_0506500</name>
</gene>
<evidence type="ECO:0000313" key="7">
    <source>
        <dbReference type="EMBL" id="SCL99150.1"/>
    </source>
</evidence>